<keyword evidence="4" id="KW-1185">Reference proteome</keyword>
<evidence type="ECO:0000259" key="2">
    <source>
        <dbReference type="Pfam" id="PF01464"/>
    </source>
</evidence>
<protein>
    <recommendedName>
        <fullName evidence="2">Transglycosylase SLT domain-containing protein</fullName>
    </recommendedName>
</protein>
<name>S9S0H9_9RHOB</name>
<comment type="similarity">
    <text evidence="1">Belongs to the virb1 family.</text>
</comment>
<dbReference type="Proteomes" id="UP000015347">
    <property type="component" value="Unassembled WGS sequence"/>
</dbReference>
<comment type="caution">
    <text evidence="3">The sequence shown here is derived from an EMBL/GenBank/DDBJ whole genome shotgun (WGS) entry which is preliminary data.</text>
</comment>
<evidence type="ECO:0000313" key="4">
    <source>
        <dbReference type="Proteomes" id="UP000015347"/>
    </source>
</evidence>
<dbReference type="STRING" id="1123237.Salmuc_03631"/>
<dbReference type="Pfam" id="PF01464">
    <property type="entry name" value="SLT"/>
    <property type="match status" value="1"/>
</dbReference>
<proteinExistence type="inferred from homology"/>
<dbReference type="SUPFAM" id="SSF53955">
    <property type="entry name" value="Lysozyme-like"/>
    <property type="match status" value="1"/>
</dbReference>
<dbReference type="InterPro" id="IPR008258">
    <property type="entry name" value="Transglycosylase_SLT_dom_1"/>
</dbReference>
<gene>
    <name evidence="3" type="ORF">Salmuc_03631</name>
</gene>
<reference evidence="4" key="1">
    <citation type="journal article" date="2014" name="Stand. Genomic Sci.">
        <title>Genome sequence of the exopolysaccharide-producing Salipiger mucosus type strain (DSM 16094(T)), a moderately halophilic member of the Roseobacter clade.</title>
        <authorList>
            <person name="Riedel T."/>
            <person name="Spring S."/>
            <person name="Fiebig A."/>
            <person name="Petersen J."/>
            <person name="Kyrpides N.C."/>
            <person name="Goker M."/>
            <person name="Klenk H.P."/>
        </authorList>
    </citation>
    <scope>NUCLEOTIDE SEQUENCE [LARGE SCALE GENOMIC DNA]</scope>
    <source>
        <strain evidence="4">DSM 16094</strain>
    </source>
</reference>
<evidence type="ECO:0000256" key="1">
    <source>
        <dbReference type="ARBA" id="ARBA00009387"/>
    </source>
</evidence>
<dbReference type="AlphaFoldDB" id="S9S0H9"/>
<dbReference type="eggNOG" id="COG0741">
    <property type="taxonomic scope" value="Bacteria"/>
</dbReference>
<evidence type="ECO:0000313" key="3">
    <source>
        <dbReference type="EMBL" id="EPX83730.1"/>
    </source>
</evidence>
<organism evidence="3 4">
    <name type="scientific">Salipiger mucosus DSM 16094</name>
    <dbReference type="NCBI Taxonomy" id="1123237"/>
    <lineage>
        <taxon>Bacteria</taxon>
        <taxon>Pseudomonadati</taxon>
        <taxon>Pseudomonadota</taxon>
        <taxon>Alphaproteobacteria</taxon>
        <taxon>Rhodobacterales</taxon>
        <taxon>Roseobacteraceae</taxon>
        <taxon>Salipiger</taxon>
    </lineage>
</organism>
<dbReference type="InterPro" id="IPR023346">
    <property type="entry name" value="Lysozyme-like_dom_sf"/>
</dbReference>
<sequence>MLANSMRVSHAVAGSGVIIPEVTPDMFDIPDGYIDRETHDAIERAADLTGVPKGVLYAFASKESNFVKTASAPTSSAQGLMQFTKGTWRNTIKKLGPAFGFDREAREIHGQGAKTWFASASSARRILKMRDDVHDAALLAAALMLDDQKTVTSEIGRDLELDEYYVTHFLGSGNASVFLKNLDRNPHAHVNTVRSMWKPIQANRSIFIKNGRYRTFDETMDWFSSVMSKRIAYFTLKYDRENTEHMRFATDYARKLGLLEEHDPASVLEARKAEEDDEPAVIARNDAPAFHRPGY</sequence>
<dbReference type="EMBL" id="APVH01000014">
    <property type="protein sequence ID" value="EPX83730.1"/>
    <property type="molecule type" value="Genomic_DNA"/>
</dbReference>
<dbReference type="Gene3D" id="1.10.530.10">
    <property type="match status" value="1"/>
</dbReference>
<accession>S9S0H9</accession>
<feature type="domain" description="Transglycosylase SLT" evidence="2">
    <location>
        <begin position="41"/>
        <end position="96"/>
    </location>
</feature>
<dbReference type="HOGENOM" id="CLU_942983_0_0_5"/>